<organism evidence="1 2">
    <name type="scientific">Amycolatopsis pithecellobii</name>
    <dbReference type="NCBI Taxonomy" id="664692"/>
    <lineage>
        <taxon>Bacteria</taxon>
        <taxon>Bacillati</taxon>
        <taxon>Actinomycetota</taxon>
        <taxon>Actinomycetes</taxon>
        <taxon>Pseudonocardiales</taxon>
        <taxon>Pseudonocardiaceae</taxon>
        <taxon>Amycolatopsis</taxon>
    </lineage>
</organism>
<protein>
    <submittedName>
        <fullName evidence="1">Uncharacterized protein</fullName>
    </submittedName>
</protein>
<gene>
    <name evidence="1" type="ORF">GKO32_34665</name>
</gene>
<sequence>MEPLTLSALAASALTQAFKFLYDRVGAALDRRVENKKSEAAEETDVLADPLRPLNPIPGALTSDRLARLHRARNEMAPYVAGKIISPDDHDLIQLLDRAREDLEAVYGQRFTFVGEQRPRAQVLVKQGHDEVMGAVTGIQATGVSGAVNVSVEQESKTVHEGGEVTGLRLEGPL</sequence>
<evidence type="ECO:0000313" key="1">
    <source>
        <dbReference type="EMBL" id="MTD59090.1"/>
    </source>
</evidence>
<evidence type="ECO:0000313" key="2">
    <source>
        <dbReference type="Proteomes" id="UP000440096"/>
    </source>
</evidence>
<dbReference type="EMBL" id="WMBA01000088">
    <property type="protein sequence ID" value="MTD59090.1"/>
    <property type="molecule type" value="Genomic_DNA"/>
</dbReference>
<proteinExistence type="predicted"/>
<keyword evidence="2" id="KW-1185">Reference proteome</keyword>
<dbReference type="AlphaFoldDB" id="A0A6N7ZBI4"/>
<dbReference type="RefSeq" id="WP_154761149.1">
    <property type="nucleotide sequence ID" value="NZ_WMBA01000088.1"/>
</dbReference>
<accession>A0A6N7ZBI4</accession>
<name>A0A6N7ZBI4_9PSEU</name>
<reference evidence="1 2" key="1">
    <citation type="submission" date="2019-11" db="EMBL/GenBank/DDBJ databases">
        <title>Draft genome of Amycolatopsis RM579.</title>
        <authorList>
            <person name="Duangmal K."/>
            <person name="Mingma R."/>
        </authorList>
    </citation>
    <scope>NUCLEOTIDE SEQUENCE [LARGE SCALE GENOMIC DNA]</scope>
    <source>
        <strain evidence="1 2">RM579</strain>
    </source>
</reference>
<dbReference type="Proteomes" id="UP000440096">
    <property type="component" value="Unassembled WGS sequence"/>
</dbReference>
<dbReference type="OrthoDB" id="4173012at2"/>
<comment type="caution">
    <text evidence="1">The sequence shown here is derived from an EMBL/GenBank/DDBJ whole genome shotgun (WGS) entry which is preliminary data.</text>
</comment>